<evidence type="ECO:0000256" key="1">
    <source>
        <dbReference type="ARBA" id="ARBA00004123"/>
    </source>
</evidence>
<comment type="similarity">
    <text evidence="4">Belongs to the HSF family.</text>
</comment>
<dbReference type="FunFam" id="1.10.10.10:FF:000479">
    <property type="entry name" value="Predicted protein"/>
    <property type="match status" value="1"/>
</dbReference>
<proteinExistence type="inferred from homology"/>
<dbReference type="Pfam" id="PF00447">
    <property type="entry name" value="HSF_DNA-bind"/>
    <property type="match status" value="1"/>
</dbReference>
<feature type="compositionally biased region" description="Low complexity" evidence="5">
    <location>
        <begin position="268"/>
        <end position="285"/>
    </location>
</feature>
<dbReference type="AlphaFoldDB" id="A0A7S2L2R8"/>
<dbReference type="Gene3D" id="1.10.10.10">
    <property type="entry name" value="Winged helix-like DNA-binding domain superfamily/Winged helix DNA-binding domain"/>
    <property type="match status" value="1"/>
</dbReference>
<dbReference type="EMBL" id="HBGZ01010954">
    <property type="protein sequence ID" value="CAD9593599.1"/>
    <property type="molecule type" value="Transcribed_RNA"/>
</dbReference>
<dbReference type="GO" id="GO:0043565">
    <property type="term" value="F:sequence-specific DNA binding"/>
    <property type="evidence" value="ECO:0007669"/>
    <property type="project" value="InterPro"/>
</dbReference>
<evidence type="ECO:0000256" key="3">
    <source>
        <dbReference type="ARBA" id="ARBA00023242"/>
    </source>
</evidence>
<feature type="domain" description="HSF-type DNA-binding" evidence="6">
    <location>
        <begin position="172"/>
        <end position="264"/>
    </location>
</feature>
<evidence type="ECO:0000256" key="5">
    <source>
        <dbReference type="SAM" id="MobiDB-lite"/>
    </source>
</evidence>
<dbReference type="PRINTS" id="PR00056">
    <property type="entry name" value="HSFDOMAIN"/>
</dbReference>
<dbReference type="InterPro" id="IPR036390">
    <property type="entry name" value="WH_DNA-bd_sf"/>
</dbReference>
<feature type="region of interest" description="Disordered" evidence="5">
    <location>
        <begin position="316"/>
        <end position="335"/>
    </location>
</feature>
<feature type="region of interest" description="Disordered" evidence="5">
    <location>
        <begin position="107"/>
        <end position="127"/>
    </location>
</feature>
<feature type="compositionally biased region" description="Polar residues" evidence="5">
    <location>
        <begin position="107"/>
        <end position="124"/>
    </location>
</feature>
<dbReference type="GO" id="GO:0003700">
    <property type="term" value="F:DNA-binding transcription factor activity"/>
    <property type="evidence" value="ECO:0007669"/>
    <property type="project" value="InterPro"/>
</dbReference>
<feature type="compositionally biased region" description="Gly residues" evidence="5">
    <location>
        <begin position="325"/>
        <end position="335"/>
    </location>
</feature>
<dbReference type="PANTHER" id="PTHR10015">
    <property type="entry name" value="HEAT SHOCK TRANSCRIPTION FACTOR"/>
    <property type="match status" value="1"/>
</dbReference>
<feature type="region of interest" description="Disordered" evidence="5">
    <location>
        <begin position="518"/>
        <end position="576"/>
    </location>
</feature>
<organism evidence="7">
    <name type="scientific">Skeletonema marinoi</name>
    <dbReference type="NCBI Taxonomy" id="267567"/>
    <lineage>
        <taxon>Eukaryota</taxon>
        <taxon>Sar</taxon>
        <taxon>Stramenopiles</taxon>
        <taxon>Ochrophyta</taxon>
        <taxon>Bacillariophyta</taxon>
        <taxon>Coscinodiscophyceae</taxon>
        <taxon>Thalassiosirophycidae</taxon>
        <taxon>Thalassiosirales</taxon>
        <taxon>Skeletonemataceae</taxon>
        <taxon>Skeletonema</taxon>
        <taxon>Skeletonema marinoi-dohrnii complex</taxon>
    </lineage>
</organism>
<evidence type="ECO:0000313" key="7">
    <source>
        <dbReference type="EMBL" id="CAD9593599.1"/>
    </source>
</evidence>
<dbReference type="PANTHER" id="PTHR10015:SF206">
    <property type="entry name" value="HSF-TYPE DNA-BINDING DOMAIN-CONTAINING PROTEIN"/>
    <property type="match status" value="1"/>
</dbReference>
<dbReference type="SUPFAM" id="SSF46785">
    <property type="entry name" value="Winged helix' DNA-binding domain"/>
    <property type="match status" value="1"/>
</dbReference>
<dbReference type="InterPro" id="IPR036388">
    <property type="entry name" value="WH-like_DNA-bd_sf"/>
</dbReference>
<comment type="subcellular location">
    <subcellularLocation>
        <location evidence="1">Nucleus</location>
    </subcellularLocation>
</comment>
<dbReference type="GO" id="GO:0005634">
    <property type="term" value="C:nucleus"/>
    <property type="evidence" value="ECO:0007669"/>
    <property type="project" value="UniProtKB-SubCell"/>
</dbReference>
<protein>
    <recommendedName>
        <fullName evidence="6">HSF-type DNA-binding domain-containing protein</fullName>
    </recommendedName>
</protein>
<feature type="region of interest" description="Disordered" evidence="5">
    <location>
        <begin position="263"/>
        <end position="302"/>
    </location>
</feature>
<feature type="region of interest" description="Disordered" evidence="5">
    <location>
        <begin position="78"/>
        <end position="97"/>
    </location>
</feature>
<evidence type="ECO:0000259" key="6">
    <source>
        <dbReference type="SMART" id="SM00415"/>
    </source>
</evidence>
<accession>A0A7S2L2R8</accession>
<dbReference type="SMART" id="SM00415">
    <property type="entry name" value="HSF"/>
    <property type="match status" value="1"/>
</dbReference>
<evidence type="ECO:0000256" key="4">
    <source>
        <dbReference type="RuleBase" id="RU004020"/>
    </source>
</evidence>
<feature type="compositionally biased region" description="Polar residues" evidence="5">
    <location>
        <begin position="451"/>
        <end position="462"/>
    </location>
</feature>
<evidence type="ECO:0000256" key="2">
    <source>
        <dbReference type="ARBA" id="ARBA00023125"/>
    </source>
</evidence>
<gene>
    <name evidence="7" type="ORF">SMAR0320_LOCUS7879</name>
</gene>
<feature type="compositionally biased region" description="Polar residues" evidence="5">
    <location>
        <begin position="83"/>
        <end position="97"/>
    </location>
</feature>
<keyword evidence="2" id="KW-0238">DNA-binding</keyword>
<keyword evidence="3" id="KW-0539">Nucleus</keyword>
<sequence>MTTMSDRYPIASFPPVVNIHDSSSIILANIASSGNSKNNGPASPHQLDELAAASIFMIRNNATASNKNNSQMHKVELKEQEESNNVQPKASSVVNRPSSQHQVVQTGQVDAHGSSSGITGPSRSNDSEEAAYVYRDFAQEEDPTERINANYAGHSSLISHEDETTRSLASQKLPAKLAAMLSDPDLITCITWLPHGRSWKILNRDLFSSYALPRYFGHTNHSSFVRVVNAWGFRRIISGPDRDSYYHELFLRGKSSLYSRMKRLPNNSTAGSSGGRKSASSQQVVNRRRQQQLHQEKSLDFYEISKNSPLPENMWQYRPQAMNNGGVGSGRMGGAGGGHHSSLGAFGAAGGGMGGMMGGMVPAAAIGMHQHHAGNMAAAAYHGGGGGMAPPNPMMGGSFAGPGGAAAWNVPGGASGATAGMMGMNRRPMSLSFDGSAGGGVGGPDSISRGVHNSTSSSRQQNTPQLLAAAALRQAPNPNETSAGASSELQSLMNQNKLLQTLLVKTQAAVVAAASVAGRTSGGGSGGASGGGGGYPYVQAQQHYNERGSTAAPPGSSFSMPPSAGGGGNDGRRGGP</sequence>
<name>A0A7S2L2R8_9STRA</name>
<reference evidence="7" key="1">
    <citation type="submission" date="2021-01" db="EMBL/GenBank/DDBJ databases">
        <authorList>
            <person name="Corre E."/>
            <person name="Pelletier E."/>
            <person name="Niang G."/>
            <person name="Scheremetjew M."/>
            <person name="Finn R."/>
            <person name="Kale V."/>
            <person name="Holt S."/>
            <person name="Cochrane G."/>
            <person name="Meng A."/>
            <person name="Brown T."/>
            <person name="Cohen L."/>
        </authorList>
    </citation>
    <scope>NUCLEOTIDE SEQUENCE</scope>
    <source>
        <strain evidence="7">SM1012Den-03</strain>
    </source>
</reference>
<feature type="compositionally biased region" description="Gly residues" evidence="5">
    <location>
        <begin position="520"/>
        <end position="535"/>
    </location>
</feature>
<feature type="region of interest" description="Disordered" evidence="5">
    <location>
        <begin position="431"/>
        <end position="462"/>
    </location>
</feature>
<dbReference type="InterPro" id="IPR000232">
    <property type="entry name" value="HSF_DNA-bd"/>
</dbReference>